<dbReference type="AlphaFoldDB" id="A0A814INQ4"/>
<sequence>MTQQEVQCIKCGVFNVPSNNHSCYFCWYDFEATDDEQLEIQHSELFREKSINLWYKKLGAGNITLSIWSPMTLMHIFHDCFRCQSTTSEMTLKLAAGIFPESVAWLKRLMKGTIPSVLITDDGYRVYKFGAGIDRTPIWYYCKDRWFWSPDWPVIQWIQCPLLTVTFEPWIGQVPREDNIFIILFLHKYKPNPSYPDLKLDLNFHRNEYCF</sequence>
<gene>
    <name evidence="1" type="ORF">BJG266_LOCUS17218</name>
    <name evidence="2" type="ORF">QVE165_LOCUS17310</name>
</gene>
<dbReference type="Proteomes" id="UP000663877">
    <property type="component" value="Unassembled WGS sequence"/>
</dbReference>
<evidence type="ECO:0000313" key="3">
    <source>
        <dbReference type="Proteomes" id="UP000663832"/>
    </source>
</evidence>
<proteinExistence type="predicted"/>
<keyword evidence="3" id="KW-1185">Reference proteome</keyword>
<reference evidence="1" key="1">
    <citation type="submission" date="2021-02" db="EMBL/GenBank/DDBJ databases">
        <authorList>
            <person name="Nowell W R."/>
        </authorList>
    </citation>
    <scope>NUCLEOTIDE SEQUENCE</scope>
</reference>
<protein>
    <submittedName>
        <fullName evidence="1">Uncharacterized protein</fullName>
    </submittedName>
</protein>
<name>A0A814INQ4_9BILA</name>
<dbReference type="OrthoDB" id="9983814at2759"/>
<dbReference type="Proteomes" id="UP000663832">
    <property type="component" value="Unassembled WGS sequence"/>
</dbReference>
<accession>A0A814INQ4</accession>
<dbReference type="EMBL" id="CAJNOM010000099">
    <property type="protein sequence ID" value="CAF1045404.1"/>
    <property type="molecule type" value="Genomic_DNA"/>
</dbReference>
<organism evidence="1 4">
    <name type="scientific">Adineta steineri</name>
    <dbReference type="NCBI Taxonomy" id="433720"/>
    <lineage>
        <taxon>Eukaryota</taxon>
        <taxon>Metazoa</taxon>
        <taxon>Spiralia</taxon>
        <taxon>Gnathifera</taxon>
        <taxon>Rotifera</taxon>
        <taxon>Eurotatoria</taxon>
        <taxon>Bdelloidea</taxon>
        <taxon>Adinetida</taxon>
        <taxon>Adinetidae</taxon>
        <taxon>Adineta</taxon>
    </lineage>
</organism>
<evidence type="ECO:0000313" key="1">
    <source>
        <dbReference type="EMBL" id="CAF1025156.1"/>
    </source>
</evidence>
<evidence type="ECO:0000313" key="2">
    <source>
        <dbReference type="EMBL" id="CAF1045404.1"/>
    </source>
</evidence>
<dbReference type="EMBL" id="CAJNOI010000082">
    <property type="protein sequence ID" value="CAF1025156.1"/>
    <property type="molecule type" value="Genomic_DNA"/>
</dbReference>
<comment type="caution">
    <text evidence="1">The sequence shown here is derived from an EMBL/GenBank/DDBJ whole genome shotgun (WGS) entry which is preliminary data.</text>
</comment>
<evidence type="ECO:0000313" key="4">
    <source>
        <dbReference type="Proteomes" id="UP000663877"/>
    </source>
</evidence>